<accession>A0A6I4I8J9</accession>
<feature type="signal peptide" evidence="1">
    <location>
        <begin position="1"/>
        <end position="24"/>
    </location>
</feature>
<dbReference type="InterPro" id="IPR024284">
    <property type="entry name" value="DUF3826"/>
</dbReference>
<comment type="caution">
    <text evidence="2">The sequence shown here is derived from an EMBL/GenBank/DDBJ whole genome shotgun (WGS) entry which is preliminary data.</text>
</comment>
<organism evidence="2 3">
    <name type="scientific">Mucilaginibacter aquatilis</name>
    <dbReference type="NCBI Taxonomy" id="1517760"/>
    <lineage>
        <taxon>Bacteria</taxon>
        <taxon>Pseudomonadati</taxon>
        <taxon>Bacteroidota</taxon>
        <taxon>Sphingobacteriia</taxon>
        <taxon>Sphingobacteriales</taxon>
        <taxon>Sphingobacteriaceae</taxon>
        <taxon>Mucilaginibacter</taxon>
    </lineage>
</organism>
<proteinExistence type="predicted"/>
<gene>
    <name evidence="2" type="ORF">GO816_10610</name>
</gene>
<evidence type="ECO:0000256" key="1">
    <source>
        <dbReference type="SAM" id="SignalP"/>
    </source>
</evidence>
<feature type="chain" id="PRO_5026017523" evidence="1">
    <location>
        <begin position="25"/>
        <end position="401"/>
    </location>
</feature>
<dbReference type="RefSeq" id="WP_157541873.1">
    <property type="nucleotide sequence ID" value="NZ_WQLA01000003.1"/>
</dbReference>
<keyword evidence="1" id="KW-0732">Signal</keyword>
<evidence type="ECO:0000313" key="3">
    <source>
        <dbReference type="Proteomes" id="UP000434850"/>
    </source>
</evidence>
<keyword evidence="3" id="KW-1185">Reference proteome</keyword>
<dbReference type="EMBL" id="WQLA01000003">
    <property type="protein sequence ID" value="MVN91575.1"/>
    <property type="molecule type" value="Genomic_DNA"/>
</dbReference>
<dbReference type="OrthoDB" id="784563at2"/>
<evidence type="ECO:0000313" key="2">
    <source>
        <dbReference type="EMBL" id="MVN91575.1"/>
    </source>
</evidence>
<dbReference type="AlphaFoldDB" id="A0A6I4I8J9"/>
<protein>
    <submittedName>
        <fullName evidence="2">DUF3826 domain-containing protein</fullName>
    </submittedName>
</protein>
<sequence>MKSEFILRGLAIAAGTLLAQFATAQVKDTSYAAVANKRALNIVEQLKLKSPSKQNRVTTLVAAQYVGLNNLQNLRDKELKAAATDTVRVRVIKSKTAEATAKLHKAYITKLYAQLTREQVDAVKDGMTYNTVPLTYANYLLMLPYLTEAQQTQIKNYLIEAREFAIDGGTAKEKQQWFGKYKGKIANYLAGEGYNLKKEGDDWAKRRDTTSQDAAIKRANEVIATLNLDASNKAKNLTIYNLVALQYQKIIEFNNQRNDKLKRLKDSMTLSKTEFKKADNSTWLEMKTGLEKQRNAFTQKLSPILSAKELEHLKNAMTNNGLIVEYEHFIALLPNLKADEKKQVHAYLSEARDNAMDVLTKREINQWFAKFRGRANNYLAGKGYNLRKATEELELKTGKPQ</sequence>
<reference evidence="2 3" key="1">
    <citation type="submission" date="2019-12" db="EMBL/GenBank/DDBJ databases">
        <title>Mucilaginibacter sp. HME9299 genome sequencing and assembly.</title>
        <authorList>
            <person name="Kang H."/>
            <person name="Kim H."/>
            <person name="Joh K."/>
        </authorList>
    </citation>
    <scope>NUCLEOTIDE SEQUENCE [LARGE SCALE GENOMIC DNA]</scope>
    <source>
        <strain evidence="2 3">HME9299</strain>
    </source>
</reference>
<dbReference type="Proteomes" id="UP000434850">
    <property type="component" value="Unassembled WGS sequence"/>
</dbReference>
<dbReference type="Pfam" id="PF12875">
    <property type="entry name" value="DUF3826"/>
    <property type="match status" value="2"/>
</dbReference>
<name>A0A6I4I8J9_9SPHI</name>